<accession>A0A397W9T6</accession>
<gene>
    <name evidence="2" type="ORF">C2G38_2057354</name>
</gene>
<keyword evidence="3" id="KW-1185">Reference proteome</keyword>
<keyword evidence="1" id="KW-0472">Membrane</keyword>
<keyword evidence="1" id="KW-1133">Transmembrane helix</keyword>
<feature type="non-terminal residue" evidence="2">
    <location>
        <position position="1"/>
    </location>
</feature>
<dbReference type="Proteomes" id="UP000266673">
    <property type="component" value="Unassembled WGS sequence"/>
</dbReference>
<feature type="transmembrane region" description="Helical" evidence="1">
    <location>
        <begin position="41"/>
        <end position="60"/>
    </location>
</feature>
<dbReference type="EMBL" id="QKWP01000043">
    <property type="protein sequence ID" value="RIB29243.1"/>
    <property type="molecule type" value="Genomic_DNA"/>
</dbReference>
<protein>
    <submittedName>
        <fullName evidence="2">Uncharacterized protein</fullName>
    </submittedName>
</protein>
<proteinExistence type="predicted"/>
<sequence length="61" mass="7614">HIYLLFKHPFAYAPICYLYTLIRYLYTYTYLLFIYSFMPYLFMHPFICTYLTILIIETCLF</sequence>
<keyword evidence="1" id="KW-0812">Transmembrane</keyword>
<organism evidence="2 3">
    <name type="scientific">Gigaspora rosea</name>
    <dbReference type="NCBI Taxonomy" id="44941"/>
    <lineage>
        <taxon>Eukaryota</taxon>
        <taxon>Fungi</taxon>
        <taxon>Fungi incertae sedis</taxon>
        <taxon>Mucoromycota</taxon>
        <taxon>Glomeromycotina</taxon>
        <taxon>Glomeromycetes</taxon>
        <taxon>Diversisporales</taxon>
        <taxon>Gigasporaceae</taxon>
        <taxon>Gigaspora</taxon>
    </lineage>
</organism>
<dbReference type="AlphaFoldDB" id="A0A397W9T6"/>
<evidence type="ECO:0000313" key="2">
    <source>
        <dbReference type="EMBL" id="RIB29243.1"/>
    </source>
</evidence>
<comment type="caution">
    <text evidence="2">The sequence shown here is derived from an EMBL/GenBank/DDBJ whole genome shotgun (WGS) entry which is preliminary data.</text>
</comment>
<evidence type="ECO:0000313" key="3">
    <source>
        <dbReference type="Proteomes" id="UP000266673"/>
    </source>
</evidence>
<evidence type="ECO:0000256" key="1">
    <source>
        <dbReference type="SAM" id="Phobius"/>
    </source>
</evidence>
<reference evidence="2 3" key="1">
    <citation type="submission" date="2018-06" db="EMBL/GenBank/DDBJ databases">
        <title>Comparative genomics reveals the genomic features of Rhizophagus irregularis, R. cerebriforme, R. diaphanum and Gigaspora rosea, and their symbiotic lifestyle signature.</title>
        <authorList>
            <person name="Morin E."/>
            <person name="San Clemente H."/>
            <person name="Chen E.C.H."/>
            <person name="De La Providencia I."/>
            <person name="Hainaut M."/>
            <person name="Kuo A."/>
            <person name="Kohler A."/>
            <person name="Murat C."/>
            <person name="Tang N."/>
            <person name="Roy S."/>
            <person name="Loubradou J."/>
            <person name="Henrissat B."/>
            <person name="Grigoriev I.V."/>
            <person name="Corradi N."/>
            <person name="Roux C."/>
            <person name="Martin F.M."/>
        </authorList>
    </citation>
    <scope>NUCLEOTIDE SEQUENCE [LARGE SCALE GENOMIC DNA]</scope>
    <source>
        <strain evidence="2 3">DAOM 194757</strain>
    </source>
</reference>
<feature type="transmembrane region" description="Helical" evidence="1">
    <location>
        <begin position="12"/>
        <end position="35"/>
    </location>
</feature>
<name>A0A397W9T6_9GLOM</name>